<evidence type="ECO:0000313" key="8">
    <source>
        <dbReference type="EMBL" id="RWA05910.1"/>
    </source>
</evidence>
<evidence type="ECO:0000256" key="5">
    <source>
        <dbReference type="ARBA" id="ARBA00023242"/>
    </source>
</evidence>
<comment type="caution">
    <text evidence="8">The sequence shown here is derived from an EMBL/GenBank/DDBJ whole genome shotgun (WGS) entry which is preliminary data.</text>
</comment>
<keyword evidence="5" id="KW-0539">Nucleus</keyword>
<dbReference type="AlphaFoldDB" id="A0A439CUS5"/>
<feature type="domain" description="Zn(2)-C6 fungal-type" evidence="7">
    <location>
        <begin position="36"/>
        <end position="68"/>
    </location>
</feature>
<dbReference type="Proteomes" id="UP000286045">
    <property type="component" value="Unassembled WGS sequence"/>
</dbReference>
<dbReference type="PANTHER" id="PTHR47660">
    <property type="entry name" value="TRANSCRIPTION FACTOR WITH C2H2 AND ZN(2)-CYS(6) DNA BINDING DOMAIN (EUROFUNG)-RELATED-RELATED"/>
    <property type="match status" value="1"/>
</dbReference>
<keyword evidence="1" id="KW-0479">Metal-binding</keyword>
<dbReference type="PROSITE" id="PS00463">
    <property type="entry name" value="ZN2_CY6_FUNGAL_1"/>
    <property type="match status" value="1"/>
</dbReference>
<dbReference type="SUPFAM" id="SSF57701">
    <property type="entry name" value="Zn2/Cys6 DNA-binding domain"/>
    <property type="match status" value="1"/>
</dbReference>
<accession>A0A439CUS5</accession>
<dbReference type="InterPro" id="IPR036864">
    <property type="entry name" value="Zn2-C6_fun-type_DNA-bd_sf"/>
</dbReference>
<evidence type="ECO:0000259" key="7">
    <source>
        <dbReference type="PROSITE" id="PS50048"/>
    </source>
</evidence>
<dbReference type="GO" id="GO:0000981">
    <property type="term" value="F:DNA-binding transcription factor activity, RNA polymerase II-specific"/>
    <property type="evidence" value="ECO:0007669"/>
    <property type="project" value="InterPro"/>
</dbReference>
<keyword evidence="9" id="KW-1185">Reference proteome</keyword>
<gene>
    <name evidence="8" type="ORF">EKO27_g9195</name>
</gene>
<dbReference type="PANTHER" id="PTHR47660:SF2">
    <property type="entry name" value="TRANSCRIPTION FACTOR WITH C2H2 AND ZN(2)-CYS(6) DNA BINDING DOMAIN (EUROFUNG)"/>
    <property type="match status" value="1"/>
</dbReference>
<dbReference type="InterPro" id="IPR001138">
    <property type="entry name" value="Zn2Cys6_DnaBD"/>
</dbReference>
<name>A0A439CUS5_9PEZI</name>
<feature type="compositionally biased region" description="Basic and acidic residues" evidence="6">
    <location>
        <begin position="87"/>
        <end position="103"/>
    </location>
</feature>
<dbReference type="EMBL" id="RYZI01000386">
    <property type="protein sequence ID" value="RWA05910.1"/>
    <property type="molecule type" value="Genomic_DNA"/>
</dbReference>
<dbReference type="STRING" id="363999.A0A439CUS5"/>
<dbReference type="SMART" id="SM00066">
    <property type="entry name" value="GAL4"/>
    <property type="match status" value="1"/>
</dbReference>
<evidence type="ECO:0000256" key="2">
    <source>
        <dbReference type="ARBA" id="ARBA00022833"/>
    </source>
</evidence>
<feature type="region of interest" description="Disordered" evidence="6">
    <location>
        <begin position="372"/>
        <end position="394"/>
    </location>
</feature>
<evidence type="ECO:0000313" key="9">
    <source>
        <dbReference type="Proteomes" id="UP000286045"/>
    </source>
</evidence>
<dbReference type="Gene3D" id="4.10.240.10">
    <property type="entry name" value="Zn(2)-C6 fungal-type DNA-binding domain"/>
    <property type="match status" value="1"/>
</dbReference>
<evidence type="ECO:0000256" key="3">
    <source>
        <dbReference type="ARBA" id="ARBA00023015"/>
    </source>
</evidence>
<evidence type="ECO:0000256" key="1">
    <source>
        <dbReference type="ARBA" id="ARBA00022723"/>
    </source>
</evidence>
<dbReference type="Pfam" id="PF00172">
    <property type="entry name" value="Zn_clus"/>
    <property type="match status" value="1"/>
</dbReference>
<keyword evidence="4" id="KW-0804">Transcription</keyword>
<protein>
    <recommendedName>
        <fullName evidence="7">Zn(2)-C6 fungal-type domain-containing protein</fullName>
    </recommendedName>
</protein>
<feature type="region of interest" description="Disordered" evidence="6">
    <location>
        <begin position="70"/>
        <end position="140"/>
    </location>
</feature>
<dbReference type="GO" id="GO:0008270">
    <property type="term" value="F:zinc ion binding"/>
    <property type="evidence" value="ECO:0007669"/>
    <property type="project" value="InterPro"/>
</dbReference>
<keyword evidence="2" id="KW-0862">Zinc</keyword>
<evidence type="ECO:0000256" key="4">
    <source>
        <dbReference type="ARBA" id="ARBA00023163"/>
    </source>
</evidence>
<evidence type="ECO:0000256" key="6">
    <source>
        <dbReference type="SAM" id="MobiDB-lite"/>
    </source>
</evidence>
<dbReference type="PROSITE" id="PS50048">
    <property type="entry name" value="ZN2_CY6_FUNGAL_2"/>
    <property type="match status" value="1"/>
</dbReference>
<feature type="compositionally biased region" description="Low complexity" evidence="6">
    <location>
        <begin position="70"/>
        <end position="85"/>
    </location>
</feature>
<dbReference type="CDD" id="cd00067">
    <property type="entry name" value="GAL4"/>
    <property type="match status" value="1"/>
</dbReference>
<sequence length="469" mass="50274">MFQTLKAKRSNTGESAYVVQSSGMPFERNKGKKQRACTLCKLKKLKCVATNEGDSCVKCMKQGLECSYRSTTKSNTSSAPKSSKGSSKRESQALPLTEKHGEENEQSTDNNASIAVGETATPSPNSTPSNSGHGDPAFTEGFLDLLEGSEIGFDFWSLSNDNGMDIGDVPIYLAANDSAENNGEVAAFPRTHPSKSNHDFLLGYSRGGNSDAGEEGLAALGGSLQTTPQTTSTPNLEPPGWEPSLVQEIPSLGEPSKITGQDGVAFPEAPGIGLEEVMASQPLPAACHCLEQLMQANEDMQVKLVWGAYPLNGVTVSVDDMLQCQKDILVSCETLLECKACSLRSDYVMLIVSMCHEMMNGIGDLSAMLLPGSEQGSSKRSRSESDGGRKRGLKAGGWRLDDEEEINVIRSLIGIRITRLGSLISLLEKAVKANHPAYEWVIRALRQSITERIAAIGPERAGSGFTMNL</sequence>
<reference evidence="8 9" key="1">
    <citation type="submission" date="2018-12" db="EMBL/GenBank/DDBJ databases">
        <title>Draft genome sequence of Xylaria grammica IHI A82.</title>
        <authorList>
            <person name="Buettner E."/>
            <person name="Kellner H."/>
        </authorList>
    </citation>
    <scope>NUCLEOTIDE SEQUENCE [LARGE SCALE GENOMIC DNA]</scope>
    <source>
        <strain evidence="8 9">IHI A82</strain>
    </source>
</reference>
<keyword evidence="3" id="KW-0805">Transcription regulation</keyword>
<feature type="compositionally biased region" description="Low complexity" evidence="6">
    <location>
        <begin position="121"/>
        <end position="131"/>
    </location>
</feature>
<organism evidence="8 9">
    <name type="scientific">Xylaria grammica</name>
    <dbReference type="NCBI Taxonomy" id="363999"/>
    <lineage>
        <taxon>Eukaryota</taxon>
        <taxon>Fungi</taxon>
        <taxon>Dikarya</taxon>
        <taxon>Ascomycota</taxon>
        <taxon>Pezizomycotina</taxon>
        <taxon>Sordariomycetes</taxon>
        <taxon>Xylariomycetidae</taxon>
        <taxon>Xylariales</taxon>
        <taxon>Xylariaceae</taxon>
        <taxon>Xylaria</taxon>
    </lineage>
</organism>
<proteinExistence type="predicted"/>